<accession>A0A645F2V2</accession>
<comment type="caution">
    <text evidence="3">The sequence shown here is derived from an EMBL/GenBank/DDBJ whole genome shotgun (WGS) entry which is preliminary data.</text>
</comment>
<dbReference type="PANTHER" id="PTHR39430:SF1">
    <property type="entry name" value="PROTEASE"/>
    <property type="match status" value="1"/>
</dbReference>
<evidence type="ECO:0000259" key="2">
    <source>
        <dbReference type="Pfam" id="PF02517"/>
    </source>
</evidence>
<keyword evidence="1" id="KW-1133">Transmembrane helix</keyword>
<sequence length="126" mass="13907">MGKPWLSAIITSVTFSALHLGNPNVKTIGLLNIFLVGLLFSYMYIKTKSLWMPIGYHFTWNYFQGNVFGFPVSGTTQSKGVYNIEIVRENILTGGSFGPEAGILATIVIMIGVIIVWKLASYKKIA</sequence>
<organism evidence="3">
    <name type="scientific">bioreactor metagenome</name>
    <dbReference type="NCBI Taxonomy" id="1076179"/>
    <lineage>
        <taxon>unclassified sequences</taxon>
        <taxon>metagenomes</taxon>
        <taxon>ecological metagenomes</taxon>
    </lineage>
</organism>
<evidence type="ECO:0000256" key="1">
    <source>
        <dbReference type="SAM" id="Phobius"/>
    </source>
</evidence>
<keyword evidence="1" id="KW-0812">Transmembrane</keyword>
<feature type="transmembrane region" description="Helical" evidence="1">
    <location>
        <begin position="6"/>
        <end position="21"/>
    </location>
</feature>
<gene>
    <name evidence="3" type="ORF">SDC9_154240</name>
</gene>
<dbReference type="EMBL" id="VSSQ01052941">
    <property type="protein sequence ID" value="MPN06983.1"/>
    <property type="molecule type" value="Genomic_DNA"/>
</dbReference>
<dbReference type="PANTHER" id="PTHR39430">
    <property type="entry name" value="MEMBRANE-ASSOCIATED PROTEASE-RELATED"/>
    <property type="match status" value="1"/>
</dbReference>
<feature type="transmembrane region" description="Helical" evidence="1">
    <location>
        <begin position="101"/>
        <end position="120"/>
    </location>
</feature>
<evidence type="ECO:0000313" key="3">
    <source>
        <dbReference type="EMBL" id="MPN06983.1"/>
    </source>
</evidence>
<dbReference type="GO" id="GO:0080120">
    <property type="term" value="P:CAAX-box protein maturation"/>
    <property type="evidence" value="ECO:0007669"/>
    <property type="project" value="UniProtKB-ARBA"/>
</dbReference>
<protein>
    <recommendedName>
        <fullName evidence="2">CAAX prenyl protease 2/Lysostaphin resistance protein A-like domain-containing protein</fullName>
    </recommendedName>
</protein>
<dbReference type="InterPro" id="IPR003675">
    <property type="entry name" value="Rce1/LyrA-like_dom"/>
</dbReference>
<dbReference type="GO" id="GO:0004175">
    <property type="term" value="F:endopeptidase activity"/>
    <property type="evidence" value="ECO:0007669"/>
    <property type="project" value="UniProtKB-ARBA"/>
</dbReference>
<dbReference type="AlphaFoldDB" id="A0A645F2V2"/>
<name>A0A645F2V2_9ZZZZ</name>
<proteinExistence type="predicted"/>
<dbReference type="Pfam" id="PF02517">
    <property type="entry name" value="Rce1-like"/>
    <property type="match status" value="1"/>
</dbReference>
<keyword evidence="1" id="KW-0472">Membrane</keyword>
<feature type="transmembrane region" description="Helical" evidence="1">
    <location>
        <begin position="28"/>
        <end position="45"/>
    </location>
</feature>
<feature type="domain" description="CAAX prenyl protease 2/Lysostaphin resistance protein A-like" evidence="2">
    <location>
        <begin position="4"/>
        <end position="63"/>
    </location>
</feature>
<reference evidence="3" key="1">
    <citation type="submission" date="2019-08" db="EMBL/GenBank/DDBJ databases">
        <authorList>
            <person name="Kucharzyk K."/>
            <person name="Murdoch R.W."/>
            <person name="Higgins S."/>
            <person name="Loffler F."/>
        </authorList>
    </citation>
    <scope>NUCLEOTIDE SEQUENCE</scope>
</reference>